<keyword evidence="8" id="KW-0862">Zinc</keyword>
<name>A0A6J4JP13_9CHLR</name>
<dbReference type="GO" id="GO:0016887">
    <property type="term" value="F:ATP hydrolysis activity"/>
    <property type="evidence" value="ECO:0007669"/>
    <property type="project" value="InterPro"/>
</dbReference>
<feature type="compositionally biased region" description="Basic and acidic residues" evidence="14">
    <location>
        <begin position="17"/>
        <end position="26"/>
    </location>
</feature>
<feature type="transmembrane region" description="Helical" evidence="15">
    <location>
        <begin position="207"/>
        <end position="227"/>
    </location>
</feature>
<dbReference type="AlphaFoldDB" id="A0A6J4JP13"/>
<accession>A0A6J4JP13</accession>
<dbReference type="GO" id="GO:0004222">
    <property type="term" value="F:metalloendopeptidase activity"/>
    <property type="evidence" value="ECO:0007669"/>
    <property type="project" value="InterPro"/>
</dbReference>
<feature type="compositionally biased region" description="Basic and acidic residues" evidence="14">
    <location>
        <begin position="54"/>
        <end position="79"/>
    </location>
</feature>
<keyword evidence="7" id="KW-0378">Hydrolase</keyword>
<keyword evidence="6 13" id="KW-0547">Nucleotide-binding</keyword>
<comment type="similarity">
    <text evidence="13">Belongs to the AAA ATPase family.</text>
</comment>
<dbReference type="Pfam" id="PF06480">
    <property type="entry name" value="FtsH_ext"/>
    <property type="match status" value="1"/>
</dbReference>
<dbReference type="CDD" id="cd19501">
    <property type="entry name" value="RecA-like_FtsH"/>
    <property type="match status" value="1"/>
</dbReference>
<evidence type="ECO:0000256" key="14">
    <source>
        <dbReference type="SAM" id="MobiDB-lite"/>
    </source>
</evidence>
<dbReference type="PROSITE" id="PS00674">
    <property type="entry name" value="AAA"/>
    <property type="match status" value="1"/>
</dbReference>
<sequence length="431" mass="46507">MQGKPEVRAYLTACSKTEQRLPKGIEDPMSNGRTKEPQEPTKGSNSRVYGSGDVRPRPPGPEERGGATATRRNEQEDKNQPGTSNIPNTMRSSRFWIILLALLALNWFLAPLLFPETNNRIEIPYSLFKQQVAAGNVSEITDTGTEIQGTFKQAVTDPEPATGQEAQSSTEFTTRMPSFPDESLTPLLEQNNVQISANAAGGTRSGILTLLLSFGPTLLLLGGFLWLSTRAARAASSGGGLFSLGRSRARRYDATENQSPINFEDVAGIDEVEAELVEIVDFLKTPDKYQRLGGTIPKGVLLIGPPGTGKTLLARAVAGEAGVPFFSMSGSEFIEMVVGVGASRVRDLFAEAKKAAPAIIFVDELDAIGRRRGSGGVMGGNDEREQTLNQLLIEMDGFNAREAVIVLAATNRSDVLDPALLRPGRFDRRVT</sequence>
<evidence type="ECO:0000256" key="3">
    <source>
        <dbReference type="ARBA" id="ARBA00022670"/>
    </source>
</evidence>
<organism evidence="17">
    <name type="scientific">uncultured Chloroflexia bacterium</name>
    <dbReference type="NCBI Taxonomy" id="1672391"/>
    <lineage>
        <taxon>Bacteria</taxon>
        <taxon>Bacillati</taxon>
        <taxon>Chloroflexota</taxon>
        <taxon>Chloroflexia</taxon>
        <taxon>environmental samples</taxon>
    </lineage>
</organism>
<keyword evidence="11" id="KW-0482">Metalloprotease</keyword>
<dbReference type="GO" id="GO:0030163">
    <property type="term" value="P:protein catabolic process"/>
    <property type="evidence" value="ECO:0007669"/>
    <property type="project" value="TreeGrafter"/>
</dbReference>
<dbReference type="InterPro" id="IPR003593">
    <property type="entry name" value="AAA+_ATPase"/>
</dbReference>
<dbReference type="GO" id="GO:0004176">
    <property type="term" value="F:ATP-dependent peptidase activity"/>
    <property type="evidence" value="ECO:0007669"/>
    <property type="project" value="InterPro"/>
</dbReference>
<keyword evidence="17" id="KW-0132">Cell division</keyword>
<dbReference type="GO" id="GO:0006508">
    <property type="term" value="P:proteolysis"/>
    <property type="evidence" value="ECO:0007669"/>
    <property type="project" value="UniProtKB-KW"/>
</dbReference>
<keyword evidence="5" id="KW-0479">Metal-binding</keyword>
<dbReference type="InterPro" id="IPR003960">
    <property type="entry name" value="ATPase_AAA_CS"/>
</dbReference>
<dbReference type="FunFam" id="3.40.50.300:FF:000001">
    <property type="entry name" value="ATP-dependent zinc metalloprotease FtsH"/>
    <property type="match status" value="1"/>
</dbReference>
<dbReference type="Gene3D" id="3.30.720.210">
    <property type="match status" value="1"/>
</dbReference>
<dbReference type="Pfam" id="PF00004">
    <property type="entry name" value="AAA"/>
    <property type="match status" value="1"/>
</dbReference>
<dbReference type="Gene3D" id="3.40.50.300">
    <property type="entry name" value="P-loop containing nucleotide triphosphate hydrolases"/>
    <property type="match status" value="1"/>
</dbReference>
<dbReference type="InterPro" id="IPR011546">
    <property type="entry name" value="Pept_M41_FtsH_extracell"/>
</dbReference>
<evidence type="ECO:0000256" key="13">
    <source>
        <dbReference type="RuleBase" id="RU003651"/>
    </source>
</evidence>
<evidence type="ECO:0000256" key="15">
    <source>
        <dbReference type="SAM" id="Phobius"/>
    </source>
</evidence>
<feature type="transmembrane region" description="Helical" evidence="15">
    <location>
        <begin position="95"/>
        <end position="114"/>
    </location>
</feature>
<dbReference type="PANTHER" id="PTHR23076:SF97">
    <property type="entry name" value="ATP-DEPENDENT ZINC METALLOPROTEASE YME1L1"/>
    <property type="match status" value="1"/>
</dbReference>
<feature type="domain" description="AAA+ ATPase" evidence="16">
    <location>
        <begin position="296"/>
        <end position="431"/>
    </location>
</feature>
<dbReference type="EMBL" id="CADCTR010001152">
    <property type="protein sequence ID" value="CAA9283799.1"/>
    <property type="molecule type" value="Genomic_DNA"/>
</dbReference>
<keyword evidence="3" id="KW-0645">Protease</keyword>
<feature type="region of interest" description="Disordered" evidence="14">
    <location>
        <begin position="155"/>
        <end position="174"/>
    </location>
</feature>
<dbReference type="GO" id="GO:0008270">
    <property type="term" value="F:zinc ion binding"/>
    <property type="evidence" value="ECO:0007669"/>
    <property type="project" value="InterPro"/>
</dbReference>
<evidence type="ECO:0000256" key="7">
    <source>
        <dbReference type="ARBA" id="ARBA00022801"/>
    </source>
</evidence>
<keyword evidence="9 13" id="KW-0067">ATP-binding</keyword>
<dbReference type="InterPro" id="IPR003959">
    <property type="entry name" value="ATPase_AAA_core"/>
</dbReference>
<feature type="compositionally biased region" description="Polar residues" evidence="14">
    <location>
        <begin position="164"/>
        <end position="174"/>
    </location>
</feature>
<evidence type="ECO:0000256" key="12">
    <source>
        <dbReference type="ARBA" id="ARBA00023136"/>
    </source>
</evidence>
<evidence type="ECO:0000256" key="5">
    <source>
        <dbReference type="ARBA" id="ARBA00022723"/>
    </source>
</evidence>
<evidence type="ECO:0000256" key="9">
    <source>
        <dbReference type="ARBA" id="ARBA00022840"/>
    </source>
</evidence>
<evidence type="ECO:0000256" key="6">
    <source>
        <dbReference type="ARBA" id="ARBA00022741"/>
    </source>
</evidence>
<feature type="non-terminal residue" evidence="17">
    <location>
        <position position="431"/>
    </location>
</feature>
<dbReference type="SUPFAM" id="SSF52540">
    <property type="entry name" value="P-loop containing nucleoside triphosphate hydrolases"/>
    <property type="match status" value="1"/>
</dbReference>
<dbReference type="GO" id="GO:0051301">
    <property type="term" value="P:cell division"/>
    <property type="evidence" value="ECO:0007669"/>
    <property type="project" value="UniProtKB-KW"/>
</dbReference>
<keyword evidence="4 15" id="KW-0812">Transmembrane</keyword>
<feature type="region of interest" description="Disordered" evidence="14">
    <location>
        <begin position="1"/>
        <end position="88"/>
    </location>
</feature>
<dbReference type="SMART" id="SM00382">
    <property type="entry name" value="AAA"/>
    <property type="match status" value="1"/>
</dbReference>
<dbReference type="GO" id="GO:0005886">
    <property type="term" value="C:plasma membrane"/>
    <property type="evidence" value="ECO:0007669"/>
    <property type="project" value="TreeGrafter"/>
</dbReference>
<gene>
    <name evidence="17" type="ORF">AVDCRST_MAG93-3381</name>
</gene>
<evidence type="ECO:0000256" key="2">
    <source>
        <dbReference type="ARBA" id="ARBA00010044"/>
    </source>
</evidence>
<keyword evidence="12 15" id="KW-0472">Membrane</keyword>
<comment type="cofactor">
    <cofactor evidence="1">
        <name>Zn(2+)</name>
        <dbReference type="ChEBI" id="CHEBI:29105"/>
    </cofactor>
</comment>
<dbReference type="GO" id="GO:0005524">
    <property type="term" value="F:ATP binding"/>
    <property type="evidence" value="ECO:0007669"/>
    <property type="project" value="UniProtKB-KW"/>
</dbReference>
<protein>
    <submittedName>
        <fullName evidence="17">Cell division protein FtsH</fullName>
    </submittedName>
</protein>
<evidence type="ECO:0000256" key="11">
    <source>
        <dbReference type="ARBA" id="ARBA00023049"/>
    </source>
</evidence>
<evidence type="ECO:0000256" key="4">
    <source>
        <dbReference type="ARBA" id="ARBA00022692"/>
    </source>
</evidence>
<proteinExistence type="inferred from homology"/>
<comment type="similarity">
    <text evidence="2">In the C-terminal section; belongs to the peptidase M41 family.</text>
</comment>
<reference evidence="17" key="1">
    <citation type="submission" date="2020-02" db="EMBL/GenBank/DDBJ databases">
        <authorList>
            <person name="Meier V. D."/>
        </authorList>
    </citation>
    <scope>NUCLEOTIDE SEQUENCE</scope>
    <source>
        <strain evidence="17">AVDCRST_MAG93</strain>
    </source>
</reference>
<keyword evidence="10 15" id="KW-1133">Transmembrane helix</keyword>
<evidence type="ECO:0000259" key="16">
    <source>
        <dbReference type="SMART" id="SM00382"/>
    </source>
</evidence>
<evidence type="ECO:0000313" key="17">
    <source>
        <dbReference type="EMBL" id="CAA9283799.1"/>
    </source>
</evidence>
<evidence type="ECO:0000256" key="10">
    <source>
        <dbReference type="ARBA" id="ARBA00022989"/>
    </source>
</evidence>
<evidence type="ECO:0000256" key="8">
    <source>
        <dbReference type="ARBA" id="ARBA00022833"/>
    </source>
</evidence>
<keyword evidence="17" id="KW-0131">Cell cycle</keyword>
<evidence type="ECO:0000256" key="1">
    <source>
        <dbReference type="ARBA" id="ARBA00001947"/>
    </source>
</evidence>
<dbReference type="InterPro" id="IPR027417">
    <property type="entry name" value="P-loop_NTPase"/>
</dbReference>
<dbReference type="PANTHER" id="PTHR23076">
    <property type="entry name" value="METALLOPROTEASE M41 FTSH"/>
    <property type="match status" value="1"/>
</dbReference>